<evidence type="ECO:0000313" key="1">
    <source>
        <dbReference type="EMBL" id="GIY33581.1"/>
    </source>
</evidence>
<protein>
    <submittedName>
        <fullName evidence="1">Uncharacterized protein</fullName>
    </submittedName>
</protein>
<gene>
    <name evidence="1" type="ORF">CDAR_116201</name>
</gene>
<name>A0AAV4SL90_9ARAC</name>
<sequence length="109" mass="12660">MINSGPTTNTRLPGNRIARVTFLPLGLPPRLRISNPGDTSDYWLNFTSRSFCCLHQTSFTHRRMATLLKSSRKLDVRSTLWISGESVREFKFETEIRFFEITHVPWMLA</sequence>
<organism evidence="1 2">
    <name type="scientific">Caerostris darwini</name>
    <dbReference type="NCBI Taxonomy" id="1538125"/>
    <lineage>
        <taxon>Eukaryota</taxon>
        <taxon>Metazoa</taxon>
        <taxon>Ecdysozoa</taxon>
        <taxon>Arthropoda</taxon>
        <taxon>Chelicerata</taxon>
        <taxon>Arachnida</taxon>
        <taxon>Araneae</taxon>
        <taxon>Araneomorphae</taxon>
        <taxon>Entelegynae</taxon>
        <taxon>Araneoidea</taxon>
        <taxon>Araneidae</taxon>
        <taxon>Caerostris</taxon>
    </lineage>
</organism>
<dbReference type="Proteomes" id="UP001054837">
    <property type="component" value="Unassembled WGS sequence"/>
</dbReference>
<keyword evidence="2" id="KW-1185">Reference proteome</keyword>
<proteinExistence type="predicted"/>
<dbReference type="AlphaFoldDB" id="A0AAV4SL90"/>
<accession>A0AAV4SL90</accession>
<reference evidence="1 2" key="1">
    <citation type="submission" date="2021-06" db="EMBL/GenBank/DDBJ databases">
        <title>Caerostris darwini draft genome.</title>
        <authorList>
            <person name="Kono N."/>
            <person name="Arakawa K."/>
        </authorList>
    </citation>
    <scope>NUCLEOTIDE SEQUENCE [LARGE SCALE GENOMIC DNA]</scope>
</reference>
<comment type="caution">
    <text evidence="1">The sequence shown here is derived from an EMBL/GenBank/DDBJ whole genome shotgun (WGS) entry which is preliminary data.</text>
</comment>
<dbReference type="EMBL" id="BPLQ01007952">
    <property type="protein sequence ID" value="GIY33581.1"/>
    <property type="molecule type" value="Genomic_DNA"/>
</dbReference>
<evidence type="ECO:0000313" key="2">
    <source>
        <dbReference type="Proteomes" id="UP001054837"/>
    </source>
</evidence>